<dbReference type="Pfam" id="PF00005">
    <property type="entry name" value="ABC_tran"/>
    <property type="match status" value="1"/>
</dbReference>
<dbReference type="PANTHER" id="PTHR42939">
    <property type="entry name" value="ABC TRANSPORTER ATP-BINDING PROTEIN ALBC-RELATED"/>
    <property type="match status" value="1"/>
</dbReference>
<organism evidence="5 6">
    <name type="scientific">Paenibacillus aurantius</name>
    <dbReference type="NCBI Taxonomy" id="2918900"/>
    <lineage>
        <taxon>Bacteria</taxon>
        <taxon>Bacillati</taxon>
        <taxon>Bacillota</taxon>
        <taxon>Bacilli</taxon>
        <taxon>Bacillales</taxon>
        <taxon>Paenibacillaceae</taxon>
        <taxon>Paenibacillus</taxon>
    </lineage>
</organism>
<dbReference type="AlphaFoldDB" id="A0AA96LE00"/>
<evidence type="ECO:0000256" key="1">
    <source>
        <dbReference type="ARBA" id="ARBA00022448"/>
    </source>
</evidence>
<evidence type="ECO:0000256" key="3">
    <source>
        <dbReference type="ARBA" id="ARBA00022840"/>
    </source>
</evidence>
<dbReference type="CDD" id="cd03230">
    <property type="entry name" value="ABC_DR_subfamily_A"/>
    <property type="match status" value="1"/>
</dbReference>
<dbReference type="GO" id="GO:0005524">
    <property type="term" value="F:ATP binding"/>
    <property type="evidence" value="ECO:0007669"/>
    <property type="project" value="UniProtKB-KW"/>
</dbReference>
<keyword evidence="2" id="KW-0547">Nucleotide-binding</keyword>
<name>A0AA96LE00_9BACL</name>
<keyword evidence="1" id="KW-0813">Transport</keyword>
<proteinExistence type="predicted"/>
<keyword evidence="3 5" id="KW-0067">ATP-binding</keyword>
<sequence>MNVLEVEIEKAGYKDRPDVIQEIKFSVRAGELVGLIGPNGAGKSTTIKALLGLLGEMKGNVVMAGKGTYGYIPEHPILFDELTLWEHLELAAASMEHPLPDFQARAEELLARFRLTEVRHHLPASFSKGMQQKIMLILGFLQKPEVYIVDEPFIGLDPKATKDFLEGLKEERGRGAGVLMSTHVLDTAERICDSFVLLSEGRLVARGDLEAVRQRCGLPGGSLFDCFHSLL</sequence>
<feature type="domain" description="ABC transporter" evidence="4">
    <location>
        <begin position="3"/>
        <end position="225"/>
    </location>
</feature>
<dbReference type="GO" id="GO:0016887">
    <property type="term" value="F:ATP hydrolysis activity"/>
    <property type="evidence" value="ECO:0007669"/>
    <property type="project" value="InterPro"/>
</dbReference>
<evidence type="ECO:0000256" key="2">
    <source>
        <dbReference type="ARBA" id="ARBA00022741"/>
    </source>
</evidence>
<dbReference type="Proteomes" id="UP001305702">
    <property type="component" value="Chromosome"/>
</dbReference>
<evidence type="ECO:0000313" key="5">
    <source>
        <dbReference type="EMBL" id="WNQ12037.1"/>
    </source>
</evidence>
<dbReference type="RefSeq" id="WP_315605814.1">
    <property type="nucleotide sequence ID" value="NZ_CP130318.1"/>
</dbReference>
<dbReference type="InterPro" id="IPR051782">
    <property type="entry name" value="ABC_Transporter_VariousFunc"/>
</dbReference>
<dbReference type="SMART" id="SM00382">
    <property type="entry name" value="AAA"/>
    <property type="match status" value="1"/>
</dbReference>
<reference evidence="5 6" key="1">
    <citation type="submission" date="2022-02" db="EMBL/GenBank/DDBJ databases">
        <title>Paenibacillus sp. MBLB1776 Whole Genome Shotgun Sequencing.</title>
        <authorList>
            <person name="Hwang C.Y."/>
            <person name="Cho E.-S."/>
            <person name="Seo M.-J."/>
        </authorList>
    </citation>
    <scope>NUCLEOTIDE SEQUENCE [LARGE SCALE GENOMIC DNA]</scope>
    <source>
        <strain evidence="5 6">MBLB1776</strain>
    </source>
</reference>
<dbReference type="PROSITE" id="PS50893">
    <property type="entry name" value="ABC_TRANSPORTER_2"/>
    <property type="match status" value="1"/>
</dbReference>
<dbReference type="KEGG" id="paun:MJA45_02960"/>
<dbReference type="InterPro" id="IPR027417">
    <property type="entry name" value="P-loop_NTPase"/>
</dbReference>
<keyword evidence="6" id="KW-1185">Reference proteome</keyword>
<dbReference type="PROSITE" id="PS00211">
    <property type="entry name" value="ABC_TRANSPORTER_1"/>
    <property type="match status" value="1"/>
</dbReference>
<dbReference type="InterPro" id="IPR003439">
    <property type="entry name" value="ABC_transporter-like_ATP-bd"/>
</dbReference>
<dbReference type="SUPFAM" id="SSF52540">
    <property type="entry name" value="P-loop containing nucleoside triphosphate hydrolases"/>
    <property type="match status" value="1"/>
</dbReference>
<evidence type="ECO:0000313" key="6">
    <source>
        <dbReference type="Proteomes" id="UP001305702"/>
    </source>
</evidence>
<gene>
    <name evidence="5" type="ORF">MJA45_02960</name>
</gene>
<accession>A0AA96LE00</accession>
<dbReference type="InterPro" id="IPR003593">
    <property type="entry name" value="AAA+_ATPase"/>
</dbReference>
<dbReference type="PANTHER" id="PTHR42939:SF2">
    <property type="entry name" value="ABC-TYPE TRANSPORTER ATP-BINDING PROTEIN ECSA"/>
    <property type="match status" value="1"/>
</dbReference>
<evidence type="ECO:0000259" key="4">
    <source>
        <dbReference type="PROSITE" id="PS50893"/>
    </source>
</evidence>
<dbReference type="Gene3D" id="3.40.50.300">
    <property type="entry name" value="P-loop containing nucleotide triphosphate hydrolases"/>
    <property type="match status" value="1"/>
</dbReference>
<dbReference type="EMBL" id="CP130318">
    <property type="protein sequence ID" value="WNQ12037.1"/>
    <property type="molecule type" value="Genomic_DNA"/>
</dbReference>
<protein>
    <submittedName>
        <fullName evidence="5">ABC transporter ATP-binding protein</fullName>
    </submittedName>
</protein>
<dbReference type="InterPro" id="IPR017871">
    <property type="entry name" value="ABC_transporter-like_CS"/>
</dbReference>